<organism evidence="2 3">
    <name type="scientific">Eumeta variegata</name>
    <name type="common">Bagworm moth</name>
    <name type="synonym">Eumeta japonica</name>
    <dbReference type="NCBI Taxonomy" id="151549"/>
    <lineage>
        <taxon>Eukaryota</taxon>
        <taxon>Metazoa</taxon>
        <taxon>Ecdysozoa</taxon>
        <taxon>Arthropoda</taxon>
        <taxon>Hexapoda</taxon>
        <taxon>Insecta</taxon>
        <taxon>Pterygota</taxon>
        <taxon>Neoptera</taxon>
        <taxon>Endopterygota</taxon>
        <taxon>Lepidoptera</taxon>
        <taxon>Glossata</taxon>
        <taxon>Ditrysia</taxon>
        <taxon>Tineoidea</taxon>
        <taxon>Psychidae</taxon>
        <taxon>Oiketicinae</taxon>
        <taxon>Eumeta</taxon>
    </lineage>
</organism>
<proteinExistence type="predicted"/>
<sequence>MPKTKTRRGRHVRRNNSYFVIYGHALNRVSCYAGVHGTARFCAVLGRSVVATQITCTTKLCRFECTLADFLRDTSFLASTVQRTKLCRREVNRESMLMAQNMNAGVKGRSRSVERAQRIMRRQFRTAEFRALYCTCAAMLCMTCVPAYA</sequence>
<reference evidence="2 3" key="1">
    <citation type="journal article" date="2019" name="Commun. Biol.">
        <title>The bagworm genome reveals a unique fibroin gene that provides high tensile strength.</title>
        <authorList>
            <person name="Kono N."/>
            <person name="Nakamura H."/>
            <person name="Ohtoshi R."/>
            <person name="Tomita M."/>
            <person name="Numata K."/>
            <person name="Arakawa K."/>
        </authorList>
    </citation>
    <scope>NUCLEOTIDE SEQUENCE [LARGE SCALE GENOMIC DNA]</scope>
</reference>
<gene>
    <name evidence="2" type="ORF">EVAR_46952_1</name>
</gene>
<evidence type="ECO:0000313" key="3">
    <source>
        <dbReference type="Proteomes" id="UP000299102"/>
    </source>
</evidence>
<dbReference type="EMBL" id="BGZK01001275">
    <property type="protein sequence ID" value="GBP76084.1"/>
    <property type="molecule type" value="Genomic_DNA"/>
</dbReference>
<evidence type="ECO:0000256" key="1">
    <source>
        <dbReference type="SAM" id="Phobius"/>
    </source>
</evidence>
<keyword evidence="1" id="KW-0472">Membrane</keyword>
<protein>
    <submittedName>
        <fullName evidence="2">Uncharacterized protein</fullName>
    </submittedName>
</protein>
<evidence type="ECO:0000313" key="2">
    <source>
        <dbReference type="EMBL" id="GBP76084.1"/>
    </source>
</evidence>
<dbReference type="Proteomes" id="UP000299102">
    <property type="component" value="Unassembled WGS sequence"/>
</dbReference>
<comment type="caution">
    <text evidence="2">The sequence shown here is derived from an EMBL/GenBank/DDBJ whole genome shotgun (WGS) entry which is preliminary data.</text>
</comment>
<dbReference type="AlphaFoldDB" id="A0A4C1YM46"/>
<keyword evidence="3" id="KW-1185">Reference proteome</keyword>
<keyword evidence="1" id="KW-0812">Transmembrane</keyword>
<accession>A0A4C1YM46</accession>
<keyword evidence="1" id="KW-1133">Transmembrane helix</keyword>
<feature type="transmembrane region" description="Helical" evidence="1">
    <location>
        <begin position="129"/>
        <end position="148"/>
    </location>
</feature>
<name>A0A4C1YM46_EUMVA</name>